<dbReference type="Proteomes" id="UP001146351">
    <property type="component" value="Unassembled WGS sequence"/>
</dbReference>
<evidence type="ECO:0000259" key="1">
    <source>
        <dbReference type="Pfam" id="PF24969"/>
    </source>
</evidence>
<evidence type="ECO:0000313" key="3">
    <source>
        <dbReference type="Proteomes" id="UP001146351"/>
    </source>
</evidence>
<dbReference type="AlphaFoldDB" id="A0A9W9LVV9"/>
<name>A0A9W9LVV9_9EURO</name>
<protein>
    <recommendedName>
        <fullName evidence="1">Leucine-rich repeat domain-containing protein</fullName>
    </recommendedName>
</protein>
<comment type="caution">
    <text evidence="2">The sequence shown here is derived from an EMBL/GenBank/DDBJ whole genome shotgun (WGS) entry which is preliminary data.</text>
</comment>
<sequence length="470" mass="53526">MDAILPNDILLLIGEQLPHRADRWSLIFVSRHFHELFLPSLYRCIHFHNWIAARSFFLSITTRPTLASAVRELDVSGWQPELTSDTEREDLRKWNPMRQAIQIYSHSVEEQVQWEDDLVKGLGDAWIALILPMLNQLRRVHLDLSAHTPILERVIKRAVFRERHSHTQTMLRYLRDVSLHRRDDIDHPDARRKSSNNQDSAGSAVLLSFFHLPSVRTIVASSVMDPSSVEGLEHTIENPRARVSPITEIDLRASSGNQGMEALIAPCANLLSFKYQHSDTHVLSQGYQPTAFHRALAGSKETLHTLWLDHYGDHYAFTAAGLNQSHDEWFGSLAEFTALRELRIRLPNLLDIRYQSEPSMSLVEVLPSSLETLFIEGCEERHMTMLGAQLQAVIKSRSRARNLRRVDIEGAFRNDPFDEFRESGGLPSGHPSGNFIREKIIQMAESLHIACAIAGAEFRLHDRALTQPSG</sequence>
<dbReference type="EMBL" id="JAPQKO010000002">
    <property type="protein sequence ID" value="KAJ5179981.1"/>
    <property type="molecule type" value="Genomic_DNA"/>
</dbReference>
<organism evidence="2 3">
    <name type="scientific">Penicillium capsulatum</name>
    <dbReference type="NCBI Taxonomy" id="69766"/>
    <lineage>
        <taxon>Eukaryota</taxon>
        <taxon>Fungi</taxon>
        <taxon>Dikarya</taxon>
        <taxon>Ascomycota</taxon>
        <taxon>Pezizomycotina</taxon>
        <taxon>Eurotiomycetes</taxon>
        <taxon>Eurotiomycetidae</taxon>
        <taxon>Eurotiales</taxon>
        <taxon>Aspergillaceae</taxon>
        <taxon>Penicillium</taxon>
    </lineage>
</organism>
<dbReference type="OrthoDB" id="5130616at2759"/>
<reference evidence="2" key="2">
    <citation type="journal article" date="2023" name="IMA Fungus">
        <title>Comparative genomic study of the Penicillium genus elucidates a diverse pangenome and 15 lateral gene transfer events.</title>
        <authorList>
            <person name="Petersen C."/>
            <person name="Sorensen T."/>
            <person name="Nielsen M.R."/>
            <person name="Sondergaard T.E."/>
            <person name="Sorensen J.L."/>
            <person name="Fitzpatrick D.A."/>
            <person name="Frisvad J.C."/>
            <person name="Nielsen K.L."/>
        </authorList>
    </citation>
    <scope>NUCLEOTIDE SEQUENCE</scope>
    <source>
        <strain evidence="2">IBT 21917</strain>
    </source>
</reference>
<evidence type="ECO:0000313" key="2">
    <source>
        <dbReference type="EMBL" id="KAJ5179981.1"/>
    </source>
</evidence>
<dbReference type="InterPro" id="IPR056867">
    <property type="entry name" value="LRR_15"/>
</dbReference>
<feature type="domain" description="Leucine-rich repeat" evidence="1">
    <location>
        <begin position="59"/>
        <end position="407"/>
    </location>
</feature>
<gene>
    <name evidence="2" type="ORF">N7492_003191</name>
</gene>
<keyword evidence="3" id="KW-1185">Reference proteome</keyword>
<reference evidence="2" key="1">
    <citation type="submission" date="2022-11" db="EMBL/GenBank/DDBJ databases">
        <authorList>
            <person name="Petersen C."/>
        </authorList>
    </citation>
    <scope>NUCLEOTIDE SEQUENCE</scope>
    <source>
        <strain evidence="2">IBT 21917</strain>
    </source>
</reference>
<accession>A0A9W9LVV9</accession>
<dbReference type="Pfam" id="PF24969">
    <property type="entry name" value="LRR_15"/>
    <property type="match status" value="1"/>
</dbReference>
<proteinExistence type="predicted"/>